<protein>
    <submittedName>
        <fullName evidence="1">Uncharacterized protein</fullName>
    </submittedName>
</protein>
<dbReference type="RefSeq" id="XP_004366689.1">
    <property type="nucleotide sequence ID" value="XM_004366632.1"/>
</dbReference>
<dbReference type="GeneID" id="14871242"/>
<sequence length="413" mass="47551">MSNTTTTTTTTTKSYKIPGTKYTLEIGRAELDHVYIKGNFILAIVSKMVNRSLEYMSLEKKNGDDMSSAGSIGGSGIRCRHITAAILEYITDQEYNSCIIESCCQFVDKYNNNNKPEEKERVSLTFMVYDTPFIADLMLSSFSGAKGGGGGGGLVTDDSVNHLYMTTVVFLQKFIDFILYRIVFHTCIKKEEIIIDRSISKDLRVTYNDIKELLKEELFTSHFKELVYNEDESLESPPPPVNSSIIQSLSKEQYEMLENIKESDLEYTKLSKEPLLTTTKNFKKMFSYYYKSYYNEYDGFATMPTLQNLKDLVRDIPIDIVQAMANHLNLDIQESLQNRSTIGKTRLQFDDGDYFGQRYTAKQRQGISIWFQELNESGDDDDDHPEDDVWYKTPMQAFKEIGKIKDFDESYRR</sequence>
<dbReference type="EMBL" id="GL883016">
    <property type="protein sequence ID" value="EGG19056.1"/>
    <property type="molecule type" value="Genomic_DNA"/>
</dbReference>
<evidence type="ECO:0000313" key="1">
    <source>
        <dbReference type="EMBL" id="EGG19056.1"/>
    </source>
</evidence>
<accession>F4PZ27</accession>
<dbReference type="KEGG" id="dfa:DFA_02300"/>
<name>F4PZ27_CACFS</name>
<dbReference type="Proteomes" id="UP000007797">
    <property type="component" value="Unassembled WGS sequence"/>
</dbReference>
<evidence type="ECO:0000313" key="2">
    <source>
        <dbReference type="Proteomes" id="UP000007797"/>
    </source>
</evidence>
<keyword evidence="2" id="KW-1185">Reference proteome</keyword>
<organism evidence="1 2">
    <name type="scientific">Cavenderia fasciculata</name>
    <name type="common">Slime mold</name>
    <name type="synonym">Dictyostelium fasciculatum</name>
    <dbReference type="NCBI Taxonomy" id="261658"/>
    <lineage>
        <taxon>Eukaryota</taxon>
        <taxon>Amoebozoa</taxon>
        <taxon>Evosea</taxon>
        <taxon>Eumycetozoa</taxon>
        <taxon>Dictyostelia</taxon>
        <taxon>Acytosteliales</taxon>
        <taxon>Cavenderiaceae</taxon>
        <taxon>Cavenderia</taxon>
    </lineage>
</organism>
<dbReference type="AlphaFoldDB" id="F4PZ27"/>
<gene>
    <name evidence="1" type="ORF">DFA_02300</name>
</gene>
<proteinExistence type="predicted"/>
<reference evidence="2" key="1">
    <citation type="journal article" date="2011" name="Genome Res.">
        <title>Phylogeny-wide analysis of social amoeba genomes highlights ancient origins for complex intercellular communication.</title>
        <authorList>
            <person name="Heidel A.J."/>
            <person name="Lawal H.M."/>
            <person name="Felder M."/>
            <person name="Schilde C."/>
            <person name="Helps N.R."/>
            <person name="Tunggal B."/>
            <person name="Rivero F."/>
            <person name="John U."/>
            <person name="Schleicher M."/>
            <person name="Eichinger L."/>
            <person name="Platzer M."/>
            <person name="Noegel A.A."/>
            <person name="Schaap P."/>
            <person name="Gloeckner G."/>
        </authorList>
    </citation>
    <scope>NUCLEOTIDE SEQUENCE [LARGE SCALE GENOMIC DNA]</scope>
    <source>
        <strain evidence="2">SH3</strain>
    </source>
</reference>